<accession>A0A6S6STW7</accession>
<evidence type="ECO:0000256" key="2">
    <source>
        <dbReference type="ARBA" id="ARBA00009975"/>
    </source>
</evidence>
<dbReference type="PRINTS" id="PR00079">
    <property type="entry name" value="G6PDHDRGNASE"/>
</dbReference>
<evidence type="ECO:0000256" key="5">
    <source>
        <dbReference type="ARBA" id="ARBA00023002"/>
    </source>
</evidence>
<dbReference type="PIRSF" id="PIRSF000110">
    <property type="entry name" value="G6PD"/>
    <property type="match status" value="1"/>
</dbReference>
<evidence type="ECO:0000256" key="1">
    <source>
        <dbReference type="ARBA" id="ARBA00004937"/>
    </source>
</evidence>
<protein>
    <submittedName>
        <fullName evidence="9">Glucose-6-phosphate 1-dehydrogenase (EC)</fullName>
        <ecNumber evidence="9">1.1.1.49</ecNumber>
    </submittedName>
</protein>
<comment type="similarity">
    <text evidence="2">Belongs to the glucose-6-phosphate dehydrogenase family.</text>
</comment>
<dbReference type="GO" id="GO:0050661">
    <property type="term" value="F:NADP binding"/>
    <property type="evidence" value="ECO:0007669"/>
    <property type="project" value="InterPro"/>
</dbReference>
<proteinExistence type="inferred from homology"/>
<gene>
    <name evidence="9" type="ORF">HELGO_WM24336</name>
</gene>
<dbReference type="Pfam" id="PF02781">
    <property type="entry name" value="G6PD_C"/>
    <property type="match status" value="1"/>
</dbReference>
<dbReference type="SUPFAM" id="SSF51735">
    <property type="entry name" value="NAD(P)-binding Rossmann-fold domains"/>
    <property type="match status" value="1"/>
</dbReference>
<evidence type="ECO:0000259" key="8">
    <source>
        <dbReference type="Pfam" id="PF02781"/>
    </source>
</evidence>
<comment type="pathway">
    <text evidence="1">Carbohydrate degradation; pentose phosphate pathway; D-ribulose 5-phosphate from D-glucose 6-phosphate (oxidative stage): step 1/3.</text>
</comment>
<dbReference type="PANTHER" id="PTHR23429">
    <property type="entry name" value="GLUCOSE-6-PHOSPHATE 1-DEHYDROGENASE G6PD"/>
    <property type="match status" value="1"/>
</dbReference>
<dbReference type="InterPro" id="IPR019796">
    <property type="entry name" value="G6P_DH_AS"/>
</dbReference>
<dbReference type="InterPro" id="IPR022675">
    <property type="entry name" value="G6P_DH_C"/>
</dbReference>
<evidence type="ECO:0000256" key="3">
    <source>
        <dbReference type="ARBA" id="ARBA00022526"/>
    </source>
</evidence>
<reference evidence="9" key="1">
    <citation type="submission" date="2020-01" db="EMBL/GenBank/DDBJ databases">
        <authorList>
            <person name="Meier V. D."/>
            <person name="Meier V D."/>
        </authorList>
    </citation>
    <scope>NUCLEOTIDE SEQUENCE</scope>
    <source>
        <strain evidence="9">HLG_WM_MAG_12</strain>
    </source>
</reference>
<dbReference type="InterPro" id="IPR022674">
    <property type="entry name" value="G6P_DH_NAD-bd"/>
</dbReference>
<keyword evidence="5 9" id="KW-0560">Oxidoreductase</keyword>
<feature type="domain" description="Glucose-6-phosphate dehydrogenase C-terminal" evidence="8">
    <location>
        <begin position="195"/>
        <end position="448"/>
    </location>
</feature>
<dbReference type="SUPFAM" id="SSF55347">
    <property type="entry name" value="Glyceraldehyde-3-phosphate dehydrogenase-like, C-terminal domain"/>
    <property type="match status" value="1"/>
</dbReference>
<sequence>MNGNNTPFVMDNKFVFLIFGASGDLASLKIFPTIFELALQKRFTNDFLVLGYSRSKLTKKEFQDKFRKSIQNKFDMDEYFEKVLDDLVQKIDYISGEYDKLEDFKICDKYIQDKIDSNLIISYFAVPPFLFKPIIQNLSSIKNDRDFRLIIEKPFGEDEQSASDLFLQISELFCENDIYLLDHYLGKKPIRSILPLRSRNRALNTLLKPEEISNIQITAYEDMGVEDRIGYYDDNGVIKDMVQSHLLQILSLLTMNIPILQGSNDISNHKNSILSSLKFEEDEKNISIAQYENYPTKKSTPTSVELKLKINRQDYYDVPIYIRSGKNYAKKHTYICVELKKFEFQDEDTPPNRILIEFYPEEKISIKLVDIDGVLSSINDIEISDSLSCEGDFCLPSHGVLFLDVFKKDKRYFLSFNEIVSAWKFTDTVTSFIKKNNIKTTKYPIGETKMNKLDFKWYEGIS</sequence>
<evidence type="ECO:0000256" key="6">
    <source>
        <dbReference type="ARBA" id="ARBA00023277"/>
    </source>
</evidence>
<evidence type="ECO:0000313" key="9">
    <source>
        <dbReference type="EMBL" id="CAA6813990.1"/>
    </source>
</evidence>
<dbReference type="PROSITE" id="PS00069">
    <property type="entry name" value="G6P_DEHYDROGENASE"/>
    <property type="match status" value="1"/>
</dbReference>
<dbReference type="EC" id="1.1.1.49" evidence="9"/>
<dbReference type="Gene3D" id="3.40.50.720">
    <property type="entry name" value="NAD(P)-binding Rossmann-like Domain"/>
    <property type="match status" value="1"/>
</dbReference>
<dbReference type="AlphaFoldDB" id="A0A6S6STW7"/>
<evidence type="ECO:0000256" key="4">
    <source>
        <dbReference type="ARBA" id="ARBA00022857"/>
    </source>
</evidence>
<dbReference type="GO" id="GO:0004345">
    <property type="term" value="F:glucose-6-phosphate dehydrogenase activity"/>
    <property type="evidence" value="ECO:0007669"/>
    <property type="project" value="UniProtKB-EC"/>
</dbReference>
<dbReference type="UniPathway" id="UPA00115"/>
<dbReference type="Pfam" id="PF00479">
    <property type="entry name" value="G6PD_N"/>
    <property type="match status" value="1"/>
</dbReference>
<dbReference type="PANTHER" id="PTHR23429:SF0">
    <property type="entry name" value="GLUCOSE-6-PHOSPHATE 1-DEHYDROGENASE"/>
    <property type="match status" value="1"/>
</dbReference>
<dbReference type="InterPro" id="IPR001282">
    <property type="entry name" value="G6P_DH"/>
</dbReference>
<feature type="domain" description="Glucose-6-phosphate dehydrogenase NAD-binding" evidence="7">
    <location>
        <begin position="18"/>
        <end position="190"/>
    </location>
</feature>
<dbReference type="GO" id="GO:0009051">
    <property type="term" value="P:pentose-phosphate shunt, oxidative branch"/>
    <property type="evidence" value="ECO:0007669"/>
    <property type="project" value="TreeGrafter"/>
</dbReference>
<dbReference type="InterPro" id="IPR036291">
    <property type="entry name" value="NAD(P)-bd_dom_sf"/>
</dbReference>
<keyword evidence="3" id="KW-0313">Glucose metabolism</keyword>
<keyword evidence="6" id="KW-0119">Carbohydrate metabolism</keyword>
<name>A0A6S6STW7_9BACT</name>
<keyword evidence="4" id="KW-0521">NADP</keyword>
<dbReference type="GO" id="GO:0006006">
    <property type="term" value="P:glucose metabolic process"/>
    <property type="evidence" value="ECO:0007669"/>
    <property type="project" value="UniProtKB-KW"/>
</dbReference>
<organism evidence="9">
    <name type="scientific">uncultured Campylobacterales bacterium</name>
    <dbReference type="NCBI Taxonomy" id="352960"/>
    <lineage>
        <taxon>Bacteria</taxon>
        <taxon>Pseudomonadati</taxon>
        <taxon>Campylobacterota</taxon>
        <taxon>Epsilonproteobacteria</taxon>
        <taxon>Campylobacterales</taxon>
        <taxon>environmental samples</taxon>
    </lineage>
</organism>
<evidence type="ECO:0000259" key="7">
    <source>
        <dbReference type="Pfam" id="PF00479"/>
    </source>
</evidence>
<dbReference type="EMBL" id="CACVAW010000060">
    <property type="protein sequence ID" value="CAA6813990.1"/>
    <property type="molecule type" value="Genomic_DNA"/>
</dbReference>
<dbReference type="Gene3D" id="3.30.360.10">
    <property type="entry name" value="Dihydrodipicolinate Reductase, domain 2"/>
    <property type="match status" value="1"/>
</dbReference>